<evidence type="ECO:0008006" key="4">
    <source>
        <dbReference type="Google" id="ProtNLM"/>
    </source>
</evidence>
<keyword evidence="3" id="KW-1185">Reference proteome</keyword>
<keyword evidence="2" id="KW-0614">Plasmid</keyword>
<evidence type="ECO:0000313" key="3">
    <source>
        <dbReference type="Proteomes" id="UP000031774"/>
    </source>
</evidence>
<name>A0A0B5I8J9_9ACTN</name>
<feature type="region of interest" description="Disordered" evidence="1">
    <location>
        <begin position="1"/>
        <end position="22"/>
    </location>
</feature>
<gene>
    <name evidence="2" type="ORF">SVTN_39810</name>
</gene>
<dbReference type="EMBL" id="CP010408">
    <property type="protein sequence ID" value="AJF70355.1"/>
    <property type="molecule type" value="Genomic_DNA"/>
</dbReference>
<dbReference type="AlphaFoldDB" id="A0A0B5I8J9"/>
<protein>
    <recommendedName>
        <fullName evidence="4">Plasmid replication protein RepL domain-containing protein</fullName>
    </recommendedName>
</protein>
<dbReference type="HOGENOM" id="CLU_1174876_0_0_11"/>
<dbReference type="Proteomes" id="UP000031774">
    <property type="component" value="Plasmid pSVL1"/>
</dbReference>
<geneLocation type="plasmid" evidence="2 3">
    <name>pSVL1</name>
</geneLocation>
<proteinExistence type="predicted"/>
<evidence type="ECO:0000313" key="2">
    <source>
        <dbReference type="EMBL" id="AJF70355.1"/>
    </source>
</evidence>
<evidence type="ECO:0000256" key="1">
    <source>
        <dbReference type="SAM" id="MobiDB-lite"/>
    </source>
</evidence>
<accession>A0A0B5I8J9</accession>
<dbReference type="KEGG" id="svt:SVTN_39810"/>
<sequence>MTPASPSREPRRPRSVPSPATTEDVVSNELLSLLGEQLGKTIQQAADPHAGGRRLKNVKVTAEYSDDRRSHDMAGPFGYSISSNWFTQLLAQLFIANAITRSELCVFLYVAGGQKRGTGITEYTQQEITDGLNKLAVKTPNSKKIVRPTVNRAVRRLCELGWLERVGNGLIRLNVRLWFFGGSNEQRDVLAEIESNLPQGADPADRFPHQIGPELIHHQEELDLGLSGTPLTARPRRRTG</sequence>
<dbReference type="RefSeq" id="WP_041134824.1">
    <property type="nucleotide sequence ID" value="NZ_CP010408.1"/>
</dbReference>
<organism evidence="2 3">
    <name type="scientific">Streptomyces vietnamensis</name>
    <dbReference type="NCBI Taxonomy" id="362257"/>
    <lineage>
        <taxon>Bacteria</taxon>
        <taxon>Bacillati</taxon>
        <taxon>Actinomycetota</taxon>
        <taxon>Actinomycetes</taxon>
        <taxon>Kitasatosporales</taxon>
        <taxon>Streptomycetaceae</taxon>
        <taxon>Streptomyces</taxon>
    </lineage>
</organism>
<reference evidence="2 3" key="1">
    <citation type="submission" date="2014-12" db="EMBL/GenBank/DDBJ databases">
        <title>Complete genome sequence of Streptomyces vietnamensis strain GIMV4.0001, a genetic manipulable producer of the benzoisochromanequinone antibiotic granaticin.</title>
        <authorList>
            <person name="Deng M.R."/>
            <person name="Guo J."/>
            <person name="Ma L.Y."/>
            <person name="Feng G.D."/>
            <person name="Mo C.Y."/>
            <person name="Zhu H.H."/>
        </authorList>
    </citation>
    <scope>NUCLEOTIDE SEQUENCE [LARGE SCALE GENOMIC DNA]</scope>
    <source>
        <strain evidence="3">GIMV4.0001</strain>
        <plasmid evidence="2 3">pSVL1</plasmid>
    </source>
</reference>